<dbReference type="InterPro" id="IPR043502">
    <property type="entry name" value="DNA/RNA_pol_sf"/>
</dbReference>
<protein>
    <recommendedName>
        <fullName evidence="3">Reverse transcriptase domain-containing protein</fullName>
    </recommendedName>
</protein>
<proteinExistence type="predicted"/>
<dbReference type="GO" id="GO:0071897">
    <property type="term" value="P:DNA biosynthetic process"/>
    <property type="evidence" value="ECO:0007669"/>
    <property type="project" value="UniProtKB-ARBA"/>
</dbReference>
<dbReference type="AlphaFoldDB" id="A0A6H5H4D0"/>
<keyword evidence="2" id="KW-1185">Reference proteome</keyword>
<evidence type="ECO:0000313" key="2">
    <source>
        <dbReference type="Proteomes" id="UP000479000"/>
    </source>
</evidence>
<dbReference type="SUPFAM" id="SSF56672">
    <property type="entry name" value="DNA/RNA polymerases"/>
    <property type="match status" value="1"/>
</dbReference>
<reference evidence="1 2" key="1">
    <citation type="submission" date="2020-02" db="EMBL/GenBank/DDBJ databases">
        <authorList>
            <person name="Ferguson B K."/>
        </authorList>
    </citation>
    <scope>NUCLEOTIDE SEQUENCE [LARGE SCALE GENOMIC DNA]</scope>
</reference>
<dbReference type="InterPro" id="IPR053134">
    <property type="entry name" value="RNA-dir_DNA_polymerase"/>
</dbReference>
<dbReference type="OrthoDB" id="116216at2759"/>
<gene>
    <name evidence="1" type="ORF">NTEN_LOCUS15422</name>
</gene>
<dbReference type="Proteomes" id="UP000479000">
    <property type="component" value="Unassembled WGS sequence"/>
</dbReference>
<organism evidence="1 2">
    <name type="scientific">Nesidiocoris tenuis</name>
    <dbReference type="NCBI Taxonomy" id="355587"/>
    <lineage>
        <taxon>Eukaryota</taxon>
        <taxon>Metazoa</taxon>
        <taxon>Ecdysozoa</taxon>
        <taxon>Arthropoda</taxon>
        <taxon>Hexapoda</taxon>
        <taxon>Insecta</taxon>
        <taxon>Pterygota</taxon>
        <taxon>Neoptera</taxon>
        <taxon>Paraneoptera</taxon>
        <taxon>Hemiptera</taxon>
        <taxon>Heteroptera</taxon>
        <taxon>Panheteroptera</taxon>
        <taxon>Cimicomorpha</taxon>
        <taxon>Miridae</taxon>
        <taxon>Dicyphina</taxon>
        <taxon>Nesidiocoris</taxon>
    </lineage>
</organism>
<feature type="non-terminal residue" evidence="1">
    <location>
        <position position="80"/>
    </location>
</feature>
<dbReference type="Gene3D" id="3.10.10.10">
    <property type="entry name" value="HIV Type 1 Reverse Transcriptase, subunit A, domain 1"/>
    <property type="match status" value="1"/>
</dbReference>
<sequence length="80" mass="9048">MTGIPTTRISTGMMEIKLTDPQQVVYQKPYRMSPGQREMVRHRVAELESAGVIRPSQSPFASPVLIVPKKTGDWRMAVDY</sequence>
<name>A0A6H5H4D0_9HEMI</name>
<dbReference type="PANTHER" id="PTHR24559:SF444">
    <property type="entry name" value="REVERSE TRANSCRIPTASE DOMAIN-CONTAINING PROTEIN"/>
    <property type="match status" value="1"/>
</dbReference>
<accession>A0A6H5H4D0</accession>
<evidence type="ECO:0008006" key="3">
    <source>
        <dbReference type="Google" id="ProtNLM"/>
    </source>
</evidence>
<dbReference type="PANTHER" id="PTHR24559">
    <property type="entry name" value="TRANSPOSON TY3-I GAG-POL POLYPROTEIN"/>
    <property type="match status" value="1"/>
</dbReference>
<evidence type="ECO:0000313" key="1">
    <source>
        <dbReference type="EMBL" id="CAB0010377.1"/>
    </source>
</evidence>
<dbReference type="EMBL" id="CADCXU010023014">
    <property type="protein sequence ID" value="CAB0010377.1"/>
    <property type="molecule type" value="Genomic_DNA"/>
</dbReference>